<dbReference type="GO" id="GO:0016757">
    <property type="term" value="F:glycosyltransferase activity"/>
    <property type="evidence" value="ECO:0007669"/>
    <property type="project" value="UniProtKB-KW"/>
</dbReference>
<proteinExistence type="predicted"/>
<protein>
    <submittedName>
        <fullName evidence="2">Glycosyltransferase</fullName>
        <ecNumber evidence="2">2.4.-.-</ecNumber>
    </submittedName>
</protein>
<accession>A0A9J6P1H3</accession>
<keyword evidence="2" id="KW-0808">Transferase</keyword>
<dbReference type="AlphaFoldDB" id="A0A9J6P1H3"/>
<evidence type="ECO:0000259" key="1">
    <source>
        <dbReference type="Pfam" id="PF13524"/>
    </source>
</evidence>
<feature type="domain" description="Spore protein YkvP/CgeB glycosyl transferase-like" evidence="1">
    <location>
        <begin position="184"/>
        <end position="296"/>
    </location>
</feature>
<evidence type="ECO:0000313" key="3">
    <source>
        <dbReference type="Proteomes" id="UP001056429"/>
    </source>
</evidence>
<evidence type="ECO:0000313" key="2">
    <source>
        <dbReference type="EMBL" id="MCM1989312.1"/>
    </source>
</evidence>
<name>A0A9J6P1H3_9CLOT</name>
<dbReference type="Pfam" id="PF13524">
    <property type="entry name" value="Glyco_trans_1_2"/>
    <property type="match status" value="1"/>
</dbReference>
<dbReference type="RefSeq" id="WP_250858311.1">
    <property type="nucleotide sequence ID" value="NZ_JAGSOJ010000001.1"/>
</dbReference>
<comment type="caution">
    <text evidence="2">The sequence shown here is derived from an EMBL/GenBank/DDBJ whole genome shotgun (WGS) entry which is preliminary data.</text>
</comment>
<dbReference type="EC" id="2.4.-.-" evidence="2"/>
<gene>
    <name evidence="2" type="ORF">KDK92_06135</name>
</gene>
<reference evidence="2" key="2">
    <citation type="submission" date="2021-04" db="EMBL/GenBank/DDBJ databases">
        <authorList>
            <person name="Dong X."/>
        </authorList>
    </citation>
    <scope>NUCLEOTIDE SEQUENCE</scope>
    <source>
        <strain evidence="2">ZWT</strain>
    </source>
</reference>
<reference evidence="2" key="1">
    <citation type="journal article" date="2021" name="mSystems">
        <title>Bacteria and Archaea Synergistically Convert Glycine Betaine to Biogenic Methane in the Formosa Cold Seep of the South China Sea.</title>
        <authorList>
            <person name="Li L."/>
            <person name="Zhang W."/>
            <person name="Zhang S."/>
            <person name="Song L."/>
            <person name="Sun Q."/>
            <person name="Zhang H."/>
            <person name="Xiang H."/>
            <person name="Dong X."/>
        </authorList>
    </citation>
    <scope>NUCLEOTIDE SEQUENCE</scope>
    <source>
        <strain evidence="2">ZWT</strain>
    </source>
</reference>
<keyword evidence="3" id="KW-1185">Reference proteome</keyword>
<keyword evidence="2" id="KW-0328">Glycosyltransferase</keyword>
<dbReference type="EMBL" id="JAGSOJ010000001">
    <property type="protein sequence ID" value="MCM1989312.1"/>
    <property type="molecule type" value="Genomic_DNA"/>
</dbReference>
<dbReference type="SUPFAM" id="SSF53756">
    <property type="entry name" value="UDP-Glycosyltransferase/glycogen phosphorylase"/>
    <property type="match status" value="1"/>
</dbReference>
<dbReference type="InterPro" id="IPR055259">
    <property type="entry name" value="YkvP/CgeB_Glyco_trans-like"/>
</dbReference>
<sequence length="305" mass="36412">MRKLKILFITKDFSNHLVKDSYYFSNELSKITDLVLWHKSGNIREILNYLKFKPDFILLNDMRPTRCPKITGLSRLNIPFGIIMHDLHYRPSDRIKFVRDNNVKYIFSIYRDEFYRRFPNLKNRMYWIPHFIDPNTFKDYGLPKTINYLMMGAIASTYPLRTKMLSVMRTEPGFVYHKHPGYRNIVNPKEFAGETYAKEINRSKIFLTDGLIYHYPVMKYYEVLGCNTLLLAPKSKELTDLGFISGKHFVSVNRKDFLQKSRYYLTHEKERKEISKNGFEMVHFKHSAAQRALQFVQMVEKILKK</sequence>
<dbReference type="Proteomes" id="UP001056429">
    <property type="component" value="Unassembled WGS sequence"/>
</dbReference>
<organism evidence="2 3">
    <name type="scientific">Oceanirhabdus seepicola</name>
    <dbReference type="NCBI Taxonomy" id="2828781"/>
    <lineage>
        <taxon>Bacteria</taxon>
        <taxon>Bacillati</taxon>
        <taxon>Bacillota</taxon>
        <taxon>Clostridia</taxon>
        <taxon>Eubacteriales</taxon>
        <taxon>Clostridiaceae</taxon>
        <taxon>Oceanirhabdus</taxon>
    </lineage>
</organism>